<accession>A0A0D0AS38</accession>
<keyword evidence="2" id="KW-1185">Reference proteome</keyword>
<sequence length="110" mass="12491">MTICLVFPCLLRRLDWRLEELHAATLVLRWVLRGVDERRIVVLPSVTPGVTTWRSCENMDMGFWCIFVRTKSALALHDRESCVGIEESDKVFCPVCSSPGFGCFLSKLLG</sequence>
<dbReference type="HOGENOM" id="CLU_2172757_0_0_1"/>
<proteinExistence type="predicted"/>
<organism evidence="1 2">
    <name type="scientific">Suillus luteus UH-Slu-Lm8-n1</name>
    <dbReference type="NCBI Taxonomy" id="930992"/>
    <lineage>
        <taxon>Eukaryota</taxon>
        <taxon>Fungi</taxon>
        <taxon>Dikarya</taxon>
        <taxon>Basidiomycota</taxon>
        <taxon>Agaricomycotina</taxon>
        <taxon>Agaricomycetes</taxon>
        <taxon>Agaricomycetidae</taxon>
        <taxon>Boletales</taxon>
        <taxon>Suillineae</taxon>
        <taxon>Suillaceae</taxon>
        <taxon>Suillus</taxon>
    </lineage>
</organism>
<protein>
    <submittedName>
        <fullName evidence="1">Uncharacterized protein</fullName>
    </submittedName>
</protein>
<reference evidence="1 2" key="1">
    <citation type="submission" date="2014-04" db="EMBL/GenBank/DDBJ databases">
        <authorList>
            <consortium name="DOE Joint Genome Institute"/>
            <person name="Kuo A."/>
            <person name="Ruytinx J."/>
            <person name="Rineau F."/>
            <person name="Colpaert J."/>
            <person name="Kohler A."/>
            <person name="Nagy L.G."/>
            <person name="Floudas D."/>
            <person name="Copeland A."/>
            <person name="Barry K.W."/>
            <person name="Cichocki N."/>
            <person name="Veneault-Fourrey C."/>
            <person name="LaButti K."/>
            <person name="Lindquist E.A."/>
            <person name="Lipzen A."/>
            <person name="Lundell T."/>
            <person name="Morin E."/>
            <person name="Murat C."/>
            <person name="Sun H."/>
            <person name="Tunlid A."/>
            <person name="Henrissat B."/>
            <person name="Grigoriev I.V."/>
            <person name="Hibbett D.S."/>
            <person name="Martin F."/>
            <person name="Nordberg H.P."/>
            <person name="Cantor M.N."/>
            <person name="Hua S.X."/>
        </authorList>
    </citation>
    <scope>NUCLEOTIDE SEQUENCE [LARGE SCALE GENOMIC DNA]</scope>
    <source>
        <strain evidence="1 2">UH-Slu-Lm8-n1</strain>
    </source>
</reference>
<dbReference type="EMBL" id="KN835189">
    <property type="protein sequence ID" value="KIK44486.1"/>
    <property type="molecule type" value="Genomic_DNA"/>
</dbReference>
<reference evidence="2" key="2">
    <citation type="submission" date="2015-01" db="EMBL/GenBank/DDBJ databases">
        <title>Evolutionary Origins and Diversification of the Mycorrhizal Mutualists.</title>
        <authorList>
            <consortium name="DOE Joint Genome Institute"/>
            <consortium name="Mycorrhizal Genomics Consortium"/>
            <person name="Kohler A."/>
            <person name="Kuo A."/>
            <person name="Nagy L.G."/>
            <person name="Floudas D."/>
            <person name="Copeland A."/>
            <person name="Barry K.W."/>
            <person name="Cichocki N."/>
            <person name="Veneault-Fourrey C."/>
            <person name="LaButti K."/>
            <person name="Lindquist E.A."/>
            <person name="Lipzen A."/>
            <person name="Lundell T."/>
            <person name="Morin E."/>
            <person name="Murat C."/>
            <person name="Riley R."/>
            <person name="Ohm R."/>
            <person name="Sun H."/>
            <person name="Tunlid A."/>
            <person name="Henrissat B."/>
            <person name="Grigoriev I.V."/>
            <person name="Hibbett D.S."/>
            <person name="Martin F."/>
        </authorList>
    </citation>
    <scope>NUCLEOTIDE SEQUENCE [LARGE SCALE GENOMIC DNA]</scope>
    <source>
        <strain evidence="2">UH-Slu-Lm8-n1</strain>
    </source>
</reference>
<dbReference type="AlphaFoldDB" id="A0A0D0AS38"/>
<evidence type="ECO:0000313" key="1">
    <source>
        <dbReference type="EMBL" id="KIK44486.1"/>
    </source>
</evidence>
<name>A0A0D0AS38_9AGAM</name>
<dbReference type="InParanoid" id="A0A0D0AS38"/>
<evidence type="ECO:0000313" key="2">
    <source>
        <dbReference type="Proteomes" id="UP000054485"/>
    </source>
</evidence>
<gene>
    <name evidence="1" type="ORF">CY34DRAFT_618386</name>
</gene>
<dbReference type="Proteomes" id="UP000054485">
    <property type="component" value="Unassembled WGS sequence"/>
</dbReference>